<evidence type="ECO:0000313" key="2">
    <source>
        <dbReference type="EMBL" id="EDR08993.1"/>
    </source>
</evidence>
<accession>B0D9C4</accession>
<name>B0D9C4_LACBS</name>
<evidence type="ECO:0000313" key="3">
    <source>
        <dbReference type="Proteomes" id="UP000001194"/>
    </source>
</evidence>
<proteinExistence type="predicted"/>
<dbReference type="EMBL" id="DS547100">
    <property type="protein sequence ID" value="EDR08993.1"/>
    <property type="molecule type" value="Genomic_DNA"/>
</dbReference>
<dbReference type="KEGG" id="lbc:LACBIDRAFT_326650"/>
<dbReference type="InParanoid" id="B0D9C4"/>
<dbReference type="RefSeq" id="XP_001880306.1">
    <property type="nucleotide sequence ID" value="XM_001880271.1"/>
</dbReference>
<sequence>MCRCPDLGSVLLFVYTAYARNKQASAQSRRRPLTYTICDGWDGAKWEARNRPRRSTPLRKEGASEGSEMSVTIERDRQGDDSEKQGLTGATKNELKTPILGRELELRLGDQDPFNGDDAPLETMLMIEGDAIFVV</sequence>
<dbReference type="HOGENOM" id="CLU_1886112_0_0_1"/>
<dbReference type="GeneID" id="6075737"/>
<feature type="region of interest" description="Disordered" evidence="1">
    <location>
        <begin position="49"/>
        <end position="98"/>
    </location>
</feature>
<keyword evidence="3" id="KW-1185">Reference proteome</keyword>
<evidence type="ECO:0000256" key="1">
    <source>
        <dbReference type="SAM" id="MobiDB-lite"/>
    </source>
</evidence>
<dbReference type="Proteomes" id="UP000001194">
    <property type="component" value="Unassembled WGS sequence"/>
</dbReference>
<reference evidence="2 3" key="1">
    <citation type="journal article" date="2008" name="Nature">
        <title>The genome of Laccaria bicolor provides insights into mycorrhizal symbiosis.</title>
        <authorList>
            <person name="Martin F."/>
            <person name="Aerts A."/>
            <person name="Ahren D."/>
            <person name="Brun A."/>
            <person name="Danchin E.G.J."/>
            <person name="Duchaussoy F."/>
            <person name="Gibon J."/>
            <person name="Kohler A."/>
            <person name="Lindquist E."/>
            <person name="Pereda V."/>
            <person name="Salamov A."/>
            <person name="Shapiro H.J."/>
            <person name="Wuyts J."/>
            <person name="Blaudez D."/>
            <person name="Buee M."/>
            <person name="Brokstein P."/>
            <person name="Canbaeck B."/>
            <person name="Cohen D."/>
            <person name="Courty P.E."/>
            <person name="Coutinho P.M."/>
            <person name="Delaruelle C."/>
            <person name="Detter J.C."/>
            <person name="Deveau A."/>
            <person name="DiFazio S."/>
            <person name="Duplessis S."/>
            <person name="Fraissinet-Tachet L."/>
            <person name="Lucic E."/>
            <person name="Frey-Klett P."/>
            <person name="Fourrey C."/>
            <person name="Feussner I."/>
            <person name="Gay G."/>
            <person name="Grimwood J."/>
            <person name="Hoegger P.J."/>
            <person name="Jain P."/>
            <person name="Kilaru S."/>
            <person name="Labbe J."/>
            <person name="Lin Y.C."/>
            <person name="Legue V."/>
            <person name="Le Tacon F."/>
            <person name="Marmeisse R."/>
            <person name="Melayah D."/>
            <person name="Montanini B."/>
            <person name="Muratet M."/>
            <person name="Nehls U."/>
            <person name="Niculita-Hirzel H."/>
            <person name="Oudot-Le Secq M.P."/>
            <person name="Peter M."/>
            <person name="Quesneville H."/>
            <person name="Rajashekar B."/>
            <person name="Reich M."/>
            <person name="Rouhier N."/>
            <person name="Schmutz J."/>
            <person name="Yin T."/>
            <person name="Chalot M."/>
            <person name="Henrissat B."/>
            <person name="Kuees U."/>
            <person name="Lucas S."/>
            <person name="Van de Peer Y."/>
            <person name="Podila G.K."/>
            <person name="Polle A."/>
            <person name="Pukkila P.J."/>
            <person name="Richardson P.M."/>
            <person name="Rouze P."/>
            <person name="Sanders I.R."/>
            <person name="Stajich J.E."/>
            <person name="Tunlid A."/>
            <person name="Tuskan G."/>
            <person name="Grigoriev I.V."/>
        </authorList>
    </citation>
    <scope>NUCLEOTIDE SEQUENCE [LARGE SCALE GENOMIC DNA]</scope>
    <source>
        <strain evidence="3">S238N-H82 / ATCC MYA-4686</strain>
    </source>
</reference>
<organism evidence="3">
    <name type="scientific">Laccaria bicolor (strain S238N-H82 / ATCC MYA-4686)</name>
    <name type="common">Bicoloured deceiver</name>
    <name type="synonym">Laccaria laccata var. bicolor</name>
    <dbReference type="NCBI Taxonomy" id="486041"/>
    <lineage>
        <taxon>Eukaryota</taxon>
        <taxon>Fungi</taxon>
        <taxon>Dikarya</taxon>
        <taxon>Basidiomycota</taxon>
        <taxon>Agaricomycotina</taxon>
        <taxon>Agaricomycetes</taxon>
        <taxon>Agaricomycetidae</taxon>
        <taxon>Agaricales</taxon>
        <taxon>Agaricineae</taxon>
        <taxon>Hydnangiaceae</taxon>
        <taxon>Laccaria</taxon>
    </lineage>
</organism>
<gene>
    <name evidence="2" type="ORF">LACBIDRAFT_326650</name>
</gene>
<feature type="compositionally biased region" description="Basic and acidic residues" evidence="1">
    <location>
        <begin position="73"/>
        <end position="84"/>
    </location>
</feature>
<dbReference type="AlphaFoldDB" id="B0D9C4"/>
<protein>
    <submittedName>
        <fullName evidence="2">Predicted protein</fullName>
    </submittedName>
</protein>